<dbReference type="AlphaFoldDB" id="A0A4P6EZA9"/>
<dbReference type="Pfam" id="PF14278">
    <property type="entry name" value="TetR_C_8"/>
    <property type="match status" value="1"/>
</dbReference>
<protein>
    <submittedName>
        <fullName evidence="4">TetR/AcrR family transcriptional regulator</fullName>
    </submittedName>
</protein>
<dbReference type="KEGG" id="pprt:ET464_15780"/>
<dbReference type="Pfam" id="PF00440">
    <property type="entry name" value="TetR_N"/>
    <property type="match status" value="1"/>
</dbReference>
<name>A0A4P6EZA9_9BACL</name>
<organism evidence="4 5">
    <name type="scientific">Paenibacillus protaetiae</name>
    <dbReference type="NCBI Taxonomy" id="2509456"/>
    <lineage>
        <taxon>Bacteria</taxon>
        <taxon>Bacillati</taxon>
        <taxon>Bacillota</taxon>
        <taxon>Bacilli</taxon>
        <taxon>Bacillales</taxon>
        <taxon>Paenibacillaceae</taxon>
        <taxon>Paenibacillus</taxon>
    </lineage>
</organism>
<dbReference type="PROSITE" id="PS50977">
    <property type="entry name" value="HTH_TETR_2"/>
    <property type="match status" value="1"/>
</dbReference>
<keyword evidence="5" id="KW-1185">Reference proteome</keyword>
<dbReference type="SUPFAM" id="SSF46689">
    <property type="entry name" value="Homeodomain-like"/>
    <property type="match status" value="1"/>
</dbReference>
<evidence type="ECO:0000313" key="4">
    <source>
        <dbReference type="EMBL" id="QAY67623.1"/>
    </source>
</evidence>
<dbReference type="Gene3D" id="1.10.357.10">
    <property type="entry name" value="Tetracycline Repressor, domain 2"/>
    <property type="match status" value="1"/>
</dbReference>
<evidence type="ECO:0000313" key="5">
    <source>
        <dbReference type="Proteomes" id="UP000293568"/>
    </source>
</evidence>
<keyword evidence="1 2" id="KW-0238">DNA-binding</keyword>
<dbReference type="GO" id="GO:0003677">
    <property type="term" value="F:DNA binding"/>
    <property type="evidence" value="ECO:0007669"/>
    <property type="project" value="UniProtKB-UniRule"/>
</dbReference>
<dbReference type="Proteomes" id="UP000293568">
    <property type="component" value="Chromosome"/>
</dbReference>
<evidence type="ECO:0000259" key="3">
    <source>
        <dbReference type="PROSITE" id="PS50977"/>
    </source>
</evidence>
<dbReference type="PANTHER" id="PTHR43479:SF7">
    <property type="entry name" value="TETR-FAMILY TRANSCRIPTIONAL REGULATOR"/>
    <property type="match status" value="1"/>
</dbReference>
<gene>
    <name evidence="4" type="ORF">ET464_15780</name>
</gene>
<dbReference type="InterPro" id="IPR039532">
    <property type="entry name" value="TetR_C_Firmicutes"/>
</dbReference>
<dbReference type="OrthoDB" id="9810250at2"/>
<dbReference type="InterPro" id="IPR001647">
    <property type="entry name" value="HTH_TetR"/>
</dbReference>
<evidence type="ECO:0000256" key="1">
    <source>
        <dbReference type="ARBA" id="ARBA00023125"/>
    </source>
</evidence>
<reference evidence="4 5" key="1">
    <citation type="submission" date="2019-01" db="EMBL/GenBank/DDBJ databases">
        <title>Genome sequencing of strain FW100M-2.</title>
        <authorList>
            <person name="Heo J."/>
            <person name="Kim S.-J."/>
            <person name="Kim J.-S."/>
            <person name="Hong S.-B."/>
            <person name="Kwon S.-W."/>
        </authorList>
    </citation>
    <scope>NUCLEOTIDE SEQUENCE [LARGE SCALE GENOMIC DNA]</scope>
    <source>
        <strain evidence="4 5">FW100M-2</strain>
    </source>
</reference>
<proteinExistence type="predicted"/>
<accession>A0A4P6EZA9</accession>
<dbReference type="RefSeq" id="WP_129442498.1">
    <property type="nucleotide sequence ID" value="NZ_CP035492.1"/>
</dbReference>
<feature type="DNA-binding region" description="H-T-H motif" evidence="2">
    <location>
        <begin position="35"/>
        <end position="54"/>
    </location>
</feature>
<dbReference type="EMBL" id="CP035492">
    <property type="protein sequence ID" value="QAY67623.1"/>
    <property type="molecule type" value="Genomic_DNA"/>
</dbReference>
<evidence type="ECO:0000256" key="2">
    <source>
        <dbReference type="PROSITE-ProRule" id="PRU00335"/>
    </source>
</evidence>
<sequence>MPADKKPDRRVSRSKQGLKAALLELMEQKPFSSITTTEIVQRADFNRGTFYAHYEHKEALLDDIMNDLLKDLVIAFRKPYKHVDSFELSTLSASAVALFDHIYAHASLYKLMMDQRVLPGFREKVYRTMRETANHDLTPGQASVPERLNEELYYVYQYNALLGLAFHWIQEGFQHPPSYMAEQLVLFLNMRPSKMIVKHSG</sequence>
<dbReference type="InterPro" id="IPR009057">
    <property type="entry name" value="Homeodomain-like_sf"/>
</dbReference>
<dbReference type="InterPro" id="IPR050624">
    <property type="entry name" value="HTH-type_Tx_Regulator"/>
</dbReference>
<feature type="domain" description="HTH tetR-type" evidence="3">
    <location>
        <begin position="12"/>
        <end position="72"/>
    </location>
</feature>
<dbReference type="PANTHER" id="PTHR43479">
    <property type="entry name" value="ACREF/ENVCD OPERON REPRESSOR-RELATED"/>
    <property type="match status" value="1"/>
</dbReference>